<evidence type="ECO:0000256" key="1">
    <source>
        <dbReference type="SAM" id="MobiDB-lite"/>
    </source>
</evidence>
<feature type="compositionally biased region" description="Basic and acidic residues" evidence="1">
    <location>
        <begin position="37"/>
        <end position="49"/>
    </location>
</feature>
<feature type="signal peptide" evidence="2">
    <location>
        <begin position="1"/>
        <end position="23"/>
    </location>
</feature>
<dbReference type="EMBL" id="PVNK01000254">
    <property type="protein sequence ID" value="PRP91178.1"/>
    <property type="molecule type" value="Genomic_DNA"/>
</dbReference>
<feature type="chain" id="PRO_5015696409" description="Lipoprotein" evidence="2">
    <location>
        <begin position="24"/>
        <end position="104"/>
    </location>
</feature>
<evidence type="ECO:0000313" key="3">
    <source>
        <dbReference type="EMBL" id="PRP91178.1"/>
    </source>
</evidence>
<sequence length="104" mass="10877">MLAFRRILALLVAALWLVGCAPTAPQLGADDQLSQHGDVDALPVRDSETSRLSNPPEHDGFVPQRAQEIAKASVHVLARGVGPRACSLSARGIHSASPRGPPVG</sequence>
<proteinExistence type="predicted"/>
<evidence type="ECO:0000313" key="4">
    <source>
        <dbReference type="Proteomes" id="UP000237968"/>
    </source>
</evidence>
<accession>A0A2S9XE80</accession>
<evidence type="ECO:0008006" key="5">
    <source>
        <dbReference type="Google" id="ProtNLM"/>
    </source>
</evidence>
<gene>
    <name evidence="3" type="ORF">ENSA5_57950</name>
</gene>
<organism evidence="3 4">
    <name type="scientific">Enhygromyxa salina</name>
    <dbReference type="NCBI Taxonomy" id="215803"/>
    <lineage>
        <taxon>Bacteria</taxon>
        <taxon>Pseudomonadati</taxon>
        <taxon>Myxococcota</taxon>
        <taxon>Polyangia</taxon>
        <taxon>Nannocystales</taxon>
        <taxon>Nannocystaceae</taxon>
        <taxon>Enhygromyxa</taxon>
    </lineage>
</organism>
<keyword evidence="2" id="KW-0732">Signal</keyword>
<dbReference type="RefSeq" id="WP_106395002.1">
    <property type="nucleotide sequence ID" value="NZ_PVNK01000254.1"/>
</dbReference>
<name>A0A2S9XE80_9BACT</name>
<dbReference type="PROSITE" id="PS51257">
    <property type="entry name" value="PROKAR_LIPOPROTEIN"/>
    <property type="match status" value="1"/>
</dbReference>
<comment type="caution">
    <text evidence="3">The sequence shown here is derived from an EMBL/GenBank/DDBJ whole genome shotgun (WGS) entry which is preliminary data.</text>
</comment>
<feature type="region of interest" description="Disordered" evidence="1">
    <location>
        <begin position="27"/>
        <end position="60"/>
    </location>
</feature>
<reference evidence="3 4" key="1">
    <citation type="submission" date="2018-03" db="EMBL/GenBank/DDBJ databases">
        <title>Draft Genome Sequences of the Obligatory Marine Myxobacteria Enhygromyxa salina SWB005.</title>
        <authorList>
            <person name="Poehlein A."/>
            <person name="Moghaddam J.A."/>
            <person name="Harms H."/>
            <person name="Alanjari M."/>
            <person name="Koenig G.M."/>
            <person name="Daniel R."/>
            <person name="Schaeberle T.F."/>
        </authorList>
    </citation>
    <scope>NUCLEOTIDE SEQUENCE [LARGE SCALE GENOMIC DNA]</scope>
    <source>
        <strain evidence="3 4">SWB005</strain>
    </source>
</reference>
<dbReference type="Proteomes" id="UP000237968">
    <property type="component" value="Unassembled WGS sequence"/>
</dbReference>
<evidence type="ECO:0000256" key="2">
    <source>
        <dbReference type="SAM" id="SignalP"/>
    </source>
</evidence>
<keyword evidence="4" id="KW-1185">Reference proteome</keyword>
<protein>
    <recommendedName>
        <fullName evidence="5">Lipoprotein</fullName>
    </recommendedName>
</protein>
<dbReference type="AlphaFoldDB" id="A0A2S9XE80"/>